<dbReference type="Proteomes" id="UP001066276">
    <property type="component" value="Chromosome 3_1"/>
</dbReference>
<name>A0AAV7U7V8_PLEWA</name>
<evidence type="ECO:0008006" key="4">
    <source>
        <dbReference type="Google" id="ProtNLM"/>
    </source>
</evidence>
<keyword evidence="3" id="KW-1185">Reference proteome</keyword>
<dbReference type="EMBL" id="JANPWB010000005">
    <property type="protein sequence ID" value="KAJ1184545.1"/>
    <property type="molecule type" value="Genomic_DNA"/>
</dbReference>
<gene>
    <name evidence="2" type="ORF">NDU88_001351</name>
</gene>
<dbReference type="PANTHER" id="PTHR15503">
    <property type="entry name" value="LDOC1 RELATED"/>
    <property type="match status" value="1"/>
</dbReference>
<sequence length="158" mass="18426">MFERPGLEVKEALCDIQQGNQDVLQCITRYKQLAAETTWVERTFVTLFHRGLHEGIKYELVHSTPTRSLKELMDQAMNIEYRLRERKMERRRMRVPYQPGVNRTISRRTDEVHSGASSSSTEEPMQIDLICGPLSETEKEDRRRKGLCLYCGKAGHQI</sequence>
<dbReference type="InterPro" id="IPR032567">
    <property type="entry name" value="RTL1-rel"/>
</dbReference>
<comment type="caution">
    <text evidence="2">The sequence shown here is derived from an EMBL/GenBank/DDBJ whole genome shotgun (WGS) entry which is preliminary data.</text>
</comment>
<accession>A0AAV7U7V8</accession>
<reference evidence="2" key="1">
    <citation type="journal article" date="2022" name="bioRxiv">
        <title>Sequencing and chromosome-scale assembly of the giantPleurodeles waltlgenome.</title>
        <authorList>
            <person name="Brown T."/>
            <person name="Elewa A."/>
            <person name="Iarovenko S."/>
            <person name="Subramanian E."/>
            <person name="Araus A.J."/>
            <person name="Petzold A."/>
            <person name="Susuki M."/>
            <person name="Suzuki K.-i.T."/>
            <person name="Hayashi T."/>
            <person name="Toyoda A."/>
            <person name="Oliveira C."/>
            <person name="Osipova E."/>
            <person name="Leigh N.D."/>
            <person name="Simon A."/>
            <person name="Yun M.H."/>
        </authorList>
    </citation>
    <scope>NUCLEOTIDE SEQUENCE</scope>
    <source>
        <strain evidence="2">20211129_DDA</strain>
        <tissue evidence="2">Liver</tissue>
    </source>
</reference>
<evidence type="ECO:0000313" key="2">
    <source>
        <dbReference type="EMBL" id="KAJ1184545.1"/>
    </source>
</evidence>
<feature type="region of interest" description="Disordered" evidence="1">
    <location>
        <begin position="106"/>
        <end position="126"/>
    </location>
</feature>
<evidence type="ECO:0000256" key="1">
    <source>
        <dbReference type="SAM" id="MobiDB-lite"/>
    </source>
</evidence>
<protein>
    <recommendedName>
        <fullName evidence="4">Retrotransposon gag domain-containing protein</fullName>
    </recommendedName>
</protein>
<organism evidence="2 3">
    <name type="scientific">Pleurodeles waltl</name>
    <name type="common">Iberian ribbed newt</name>
    <dbReference type="NCBI Taxonomy" id="8319"/>
    <lineage>
        <taxon>Eukaryota</taxon>
        <taxon>Metazoa</taxon>
        <taxon>Chordata</taxon>
        <taxon>Craniata</taxon>
        <taxon>Vertebrata</taxon>
        <taxon>Euteleostomi</taxon>
        <taxon>Amphibia</taxon>
        <taxon>Batrachia</taxon>
        <taxon>Caudata</taxon>
        <taxon>Salamandroidea</taxon>
        <taxon>Salamandridae</taxon>
        <taxon>Pleurodelinae</taxon>
        <taxon>Pleurodeles</taxon>
    </lineage>
</organism>
<proteinExistence type="predicted"/>
<dbReference type="AlphaFoldDB" id="A0AAV7U7V8"/>
<evidence type="ECO:0000313" key="3">
    <source>
        <dbReference type="Proteomes" id="UP001066276"/>
    </source>
</evidence>
<dbReference type="PANTHER" id="PTHR15503:SF22">
    <property type="entry name" value="TRANSPOSON TY3-I GAG POLYPROTEIN"/>
    <property type="match status" value="1"/>
</dbReference>